<dbReference type="GO" id="GO:0005737">
    <property type="term" value="C:cytoplasm"/>
    <property type="evidence" value="ECO:0007669"/>
    <property type="project" value="UniProtKB-ARBA"/>
</dbReference>
<dbReference type="SUPFAM" id="SSF56112">
    <property type="entry name" value="Protein kinase-like (PK-like)"/>
    <property type="match status" value="1"/>
</dbReference>
<dbReference type="InterPro" id="IPR050117">
    <property type="entry name" value="MAPK"/>
</dbReference>
<keyword evidence="8" id="KW-0418">Kinase</keyword>
<dbReference type="PRINTS" id="PR01773">
    <property type="entry name" value="P38MAPKINASE"/>
</dbReference>
<dbReference type="GO" id="GO:0005524">
    <property type="term" value="F:ATP binding"/>
    <property type="evidence" value="ECO:0007669"/>
    <property type="project" value="UniProtKB-UniRule"/>
</dbReference>
<proteinExistence type="inferred from homology"/>
<keyword evidence="10" id="KW-0346">Stress response</keyword>
<dbReference type="PROSITE" id="PS01351">
    <property type="entry name" value="MAPK"/>
    <property type="match status" value="1"/>
</dbReference>
<dbReference type="Ensembl" id="ENSGACT00000017772.2">
    <property type="protein sequence ID" value="ENSGACP00000017737.2"/>
    <property type="gene ID" value="ENSGACG00000013390.2"/>
</dbReference>
<reference evidence="13 14" key="1">
    <citation type="journal article" date="2021" name="G3 (Bethesda)">
        <title>Improved contiguity of the threespine stickleback genome using long-read sequencing.</title>
        <authorList>
            <person name="Nath S."/>
            <person name="Shaw D.E."/>
            <person name="White M.A."/>
        </authorList>
    </citation>
    <scope>NUCLEOTIDE SEQUENCE [LARGE SCALE GENOMIC DNA]</scope>
    <source>
        <strain evidence="13 14">Lake Benthic</strain>
    </source>
</reference>
<feature type="domain" description="Protein kinase" evidence="12">
    <location>
        <begin position="25"/>
        <end position="298"/>
    </location>
</feature>
<dbReference type="InterPro" id="IPR008352">
    <property type="entry name" value="MAPK_HOG-like"/>
</dbReference>
<dbReference type="AlphaFoldDB" id="G3PJF7"/>
<dbReference type="SMART" id="SM00220">
    <property type="entry name" value="S_TKc"/>
    <property type="match status" value="1"/>
</dbReference>
<keyword evidence="6" id="KW-0808">Transferase</keyword>
<feature type="binding site" evidence="11">
    <location>
        <position position="55"/>
    </location>
    <ligand>
        <name>ATP</name>
        <dbReference type="ChEBI" id="CHEBI:30616"/>
    </ligand>
</feature>
<dbReference type="Bgee" id="ENSGACG00000013390">
    <property type="expression patterns" value="Expressed in intestinal epithelial cell and 11 other cell types or tissues"/>
</dbReference>
<dbReference type="FunCoup" id="G3PJF7">
    <property type="interactions" value="57"/>
</dbReference>
<evidence type="ECO:0000259" key="12">
    <source>
        <dbReference type="PROSITE" id="PS50011"/>
    </source>
</evidence>
<dbReference type="InParanoid" id="G3PJF7"/>
<evidence type="ECO:0000256" key="10">
    <source>
        <dbReference type="ARBA" id="ARBA00023016"/>
    </source>
</evidence>
<accession>G3PJF7</accession>
<dbReference type="Gene3D" id="1.10.510.10">
    <property type="entry name" value="Transferase(Phosphotransferase) domain 1"/>
    <property type="match status" value="1"/>
</dbReference>
<evidence type="ECO:0000256" key="5">
    <source>
        <dbReference type="ARBA" id="ARBA00022553"/>
    </source>
</evidence>
<evidence type="ECO:0000256" key="7">
    <source>
        <dbReference type="ARBA" id="ARBA00022741"/>
    </source>
</evidence>
<dbReference type="InterPro" id="IPR003527">
    <property type="entry name" value="MAP_kinase_CS"/>
</dbReference>
<dbReference type="PROSITE" id="PS00107">
    <property type="entry name" value="PROTEIN_KINASE_ATP"/>
    <property type="match status" value="1"/>
</dbReference>
<comment type="similarity">
    <text evidence="2">Belongs to the protein kinase superfamily. CMGC Ser/Thr protein kinase family. MAP kinase subfamily.</text>
</comment>
<dbReference type="Proteomes" id="UP000007635">
    <property type="component" value="Chromosome Y"/>
</dbReference>
<evidence type="ECO:0000313" key="14">
    <source>
        <dbReference type="Proteomes" id="UP000007635"/>
    </source>
</evidence>
<name>G3PJF7_GASAC</name>
<dbReference type="PANTHER" id="PTHR24055">
    <property type="entry name" value="MITOGEN-ACTIVATED PROTEIN KINASE"/>
    <property type="match status" value="1"/>
</dbReference>
<dbReference type="GeneTree" id="ENSGT00940000156189"/>
<dbReference type="STRING" id="69293.ENSGACP00000017737"/>
<evidence type="ECO:0000256" key="3">
    <source>
        <dbReference type="ARBA" id="ARBA00012411"/>
    </source>
</evidence>
<dbReference type="Gene3D" id="3.30.200.20">
    <property type="entry name" value="Phosphorylase Kinase, domain 1"/>
    <property type="match status" value="1"/>
</dbReference>
<evidence type="ECO:0000256" key="6">
    <source>
        <dbReference type="ARBA" id="ARBA00022679"/>
    </source>
</evidence>
<dbReference type="FunFam" id="3.30.200.20:FF:000769">
    <property type="entry name" value="Mitogen-activated protein kinase 14"/>
    <property type="match status" value="1"/>
</dbReference>
<dbReference type="PROSITE" id="PS50011">
    <property type="entry name" value="PROTEIN_KINASE_DOM"/>
    <property type="match status" value="1"/>
</dbReference>
<organism evidence="13 14">
    <name type="scientific">Gasterosteus aculeatus aculeatus</name>
    <name type="common">three-spined stickleback</name>
    <dbReference type="NCBI Taxonomy" id="481459"/>
    <lineage>
        <taxon>Eukaryota</taxon>
        <taxon>Metazoa</taxon>
        <taxon>Chordata</taxon>
        <taxon>Craniata</taxon>
        <taxon>Vertebrata</taxon>
        <taxon>Euteleostomi</taxon>
        <taxon>Actinopterygii</taxon>
        <taxon>Neopterygii</taxon>
        <taxon>Teleostei</taxon>
        <taxon>Neoteleostei</taxon>
        <taxon>Acanthomorphata</taxon>
        <taxon>Eupercaria</taxon>
        <taxon>Perciformes</taxon>
        <taxon>Cottioidei</taxon>
        <taxon>Gasterosteales</taxon>
        <taxon>Gasterosteidae</taxon>
        <taxon>Gasterosteus</taxon>
    </lineage>
</organism>
<dbReference type="InterPro" id="IPR011009">
    <property type="entry name" value="Kinase-like_dom_sf"/>
</dbReference>
<sequence>MSKRIRPGYYRQDVNKTSWEVPERYRELKQVGTGAYGTVCSAVDSRTGTKVAIKKLYRPFQSELFAKRAYRELRLLKHMKHENVIGLFDVFTADLSLDKFHDFYLVMPFMGTDLGRLMKLQRLSEDKIQYLVYQMLKGLKYIHSSGIIHRDLKPGNLAINQDCELKILDFGLARQADSEMTGYVVTRWYRAPEVILSWMHYTQTVDIWSVGCIMAEMVQGRPLFKGSDQNLRLCCIQCTHSFSQARGYVKSLPKVEKKDLHSVFSTTNPQAVAVLERMLLLDPESRVSAEEALMLPYFTEFREPEEETVPQQYDHSFCVLMISAVLLSSGHTFTEILTFKPVVPDSKETAL</sequence>
<evidence type="ECO:0000256" key="1">
    <source>
        <dbReference type="ARBA" id="ARBA00001946"/>
    </source>
</evidence>
<comment type="cofactor">
    <cofactor evidence="1">
        <name>Mg(2+)</name>
        <dbReference type="ChEBI" id="CHEBI:18420"/>
    </cofactor>
</comment>
<evidence type="ECO:0000256" key="11">
    <source>
        <dbReference type="PROSITE-ProRule" id="PRU10141"/>
    </source>
</evidence>
<dbReference type="InterPro" id="IPR000719">
    <property type="entry name" value="Prot_kinase_dom"/>
</dbReference>
<keyword evidence="5" id="KW-0597">Phosphoprotein</keyword>
<evidence type="ECO:0000256" key="8">
    <source>
        <dbReference type="ARBA" id="ARBA00022777"/>
    </source>
</evidence>
<evidence type="ECO:0000256" key="2">
    <source>
        <dbReference type="ARBA" id="ARBA00008832"/>
    </source>
</evidence>
<keyword evidence="4" id="KW-0723">Serine/threonine-protein kinase</keyword>
<protein>
    <recommendedName>
        <fullName evidence="3">mitogen-activated protein kinase</fullName>
        <ecNumber evidence="3">2.7.11.24</ecNumber>
    </recommendedName>
</protein>
<evidence type="ECO:0000256" key="4">
    <source>
        <dbReference type="ARBA" id="ARBA00022527"/>
    </source>
</evidence>
<reference evidence="13" key="2">
    <citation type="submission" date="2025-08" db="UniProtKB">
        <authorList>
            <consortium name="Ensembl"/>
        </authorList>
    </citation>
    <scope>IDENTIFICATION</scope>
</reference>
<dbReference type="InterPro" id="IPR017441">
    <property type="entry name" value="Protein_kinase_ATP_BS"/>
</dbReference>
<evidence type="ECO:0000256" key="9">
    <source>
        <dbReference type="ARBA" id="ARBA00022840"/>
    </source>
</evidence>
<dbReference type="Pfam" id="PF00069">
    <property type="entry name" value="Pkinase"/>
    <property type="match status" value="1"/>
</dbReference>
<keyword evidence="9 11" id="KW-0067">ATP-binding</keyword>
<dbReference type="GO" id="GO:0004707">
    <property type="term" value="F:MAP kinase activity"/>
    <property type="evidence" value="ECO:0007669"/>
    <property type="project" value="UniProtKB-EC"/>
</dbReference>
<dbReference type="OMA" id="YFSEFRD"/>
<dbReference type="eggNOG" id="KOG0660">
    <property type="taxonomic scope" value="Eukaryota"/>
</dbReference>
<keyword evidence="14" id="KW-1185">Reference proteome</keyword>
<reference evidence="13" key="3">
    <citation type="submission" date="2025-09" db="UniProtKB">
        <authorList>
            <consortium name="Ensembl"/>
        </authorList>
    </citation>
    <scope>IDENTIFICATION</scope>
</reference>
<evidence type="ECO:0000313" key="13">
    <source>
        <dbReference type="Ensembl" id="ENSGACP00000017737.2"/>
    </source>
</evidence>
<dbReference type="EC" id="2.7.11.24" evidence="3"/>
<keyword evidence="7 11" id="KW-0547">Nucleotide-binding</keyword>
<dbReference type="FunFam" id="1.10.510.10:FF:000684">
    <property type="entry name" value="Mitogen-activated protein kinase"/>
    <property type="match status" value="1"/>
</dbReference>